<dbReference type="InterPro" id="IPR033905">
    <property type="entry name" value="Secretory_peroxidase"/>
</dbReference>
<reference evidence="19" key="2">
    <citation type="submission" date="2025-08" db="UniProtKB">
        <authorList>
            <consortium name="RefSeq"/>
        </authorList>
    </citation>
    <scope>IDENTIFICATION</scope>
    <source>
        <tissue evidence="19">Young leaves</tissue>
    </source>
</reference>
<dbReference type="KEGG" id="aprc:113859263"/>
<name>A0A8B8KVI6_ABRPR</name>
<feature type="active site" description="Proton acceptor" evidence="11">
    <location>
        <position position="69"/>
    </location>
</feature>
<dbReference type="PROSITE" id="PS00435">
    <property type="entry name" value="PEROXIDASE_1"/>
    <property type="match status" value="1"/>
</dbReference>
<dbReference type="AlphaFoldDB" id="A0A8B8KVI6"/>
<evidence type="ECO:0000259" key="17">
    <source>
        <dbReference type="PROSITE" id="PS50873"/>
    </source>
</evidence>
<sequence length="338" mass="37624">MEGTSNKHSFILLILVLQVLLSPRVHCQLRYDFYHATCPTLPLIVRSTLLSAMALDPRIAASILRLHFHDCFANGCDGSVLLDDTSTFTGEKNALPNRNSIRGFELIDRIKYAIECVCPSTVSCADILALAAREAVNLVRNPSTSSFRLYWGAPALLGRRDGTTASLSEANQLPSPFDSLENITNKFISKGLEIKDVVVLSGAHTIGFAQCFTFKQRLFNYKGTGKSDPSLDDSLLQYLRELCPNNDSDTHLAPLDTMTPHFFDNMYYRNLVKNLGLLQTDQALMHDKTTASLVIKYSDWPGQLHFYHDFDASLGKMSLIGVLTGQQGEIRKNCRVVN</sequence>
<feature type="binding site" evidence="13">
    <location>
        <position position="205"/>
    </location>
    <ligand>
        <name>Ca(2+)</name>
        <dbReference type="ChEBI" id="CHEBI:29108"/>
        <label>2</label>
    </ligand>
</feature>
<dbReference type="Gene3D" id="1.10.420.10">
    <property type="entry name" value="Peroxidase, domain 2"/>
    <property type="match status" value="1"/>
</dbReference>
<evidence type="ECO:0000256" key="5">
    <source>
        <dbReference type="ARBA" id="ARBA00022559"/>
    </source>
</evidence>
<keyword evidence="16" id="KW-0376">Hydrogen peroxide</keyword>
<keyword evidence="8 16" id="KW-0560">Oxidoreductase</keyword>
<dbReference type="RefSeq" id="XP_027347875.1">
    <property type="nucleotide sequence ID" value="XM_027492074.1"/>
</dbReference>
<dbReference type="EC" id="1.11.1.7" evidence="4 16"/>
<evidence type="ECO:0000313" key="19">
    <source>
        <dbReference type="RefSeq" id="XP_027347875.1"/>
    </source>
</evidence>
<dbReference type="OrthoDB" id="2113341at2759"/>
<accession>A0A8B8KVI6</accession>
<dbReference type="InterPro" id="IPR002016">
    <property type="entry name" value="Haem_peroxidase"/>
</dbReference>
<dbReference type="GeneID" id="113859263"/>
<comment type="similarity">
    <text evidence="3">Belongs to the peroxidase family. Ascorbate peroxidase subfamily.</text>
</comment>
<dbReference type="PRINTS" id="PR00458">
    <property type="entry name" value="PEROXIDASE"/>
</dbReference>
<dbReference type="GO" id="GO:0020037">
    <property type="term" value="F:heme binding"/>
    <property type="evidence" value="ECO:0007669"/>
    <property type="project" value="UniProtKB-UniRule"/>
</dbReference>
<dbReference type="Gene3D" id="1.10.520.10">
    <property type="match status" value="1"/>
</dbReference>
<dbReference type="InterPro" id="IPR019793">
    <property type="entry name" value="Peroxidases_heam-ligand_BS"/>
</dbReference>
<feature type="disulfide bond" evidence="15">
    <location>
        <begin position="124"/>
        <end position="334"/>
    </location>
</feature>
<comment type="function">
    <text evidence="2">Removal of H(2)O(2), oxidation of toxic reductants, biosynthesis and degradation of lignin, suberization, auxin catabolism, response to environmental stresses such as wounding, pathogen attack and oxidative stress. These functions might be dependent on each isozyme/isoform in each plant tissue.</text>
</comment>
<dbReference type="GO" id="GO:0042744">
    <property type="term" value="P:hydrogen peroxide catabolic process"/>
    <property type="evidence" value="ECO:0007669"/>
    <property type="project" value="UniProtKB-KW"/>
</dbReference>
<feature type="binding site" evidence="13">
    <location>
        <position position="264"/>
    </location>
    <ligand>
        <name>Ca(2+)</name>
        <dbReference type="ChEBI" id="CHEBI:29108"/>
        <label>2</label>
    </ligand>
</feature>
<evidence type="ECO:0000256" key="12">
    <source>
        <dbReference type="PIRSR" id="PIRSR600823-2"/>
    </source>
</evidence>
<dbReference type="GO" id="GO:0006979">
    <property type="term" value="P:response to oxidative stress"/>
    <property type="evidence" value="ECO:0007669"/>
    <property type="project" value="UniProtKB-UniRule"/>
</dbReference>
<feature type="binding site" evidence="13">
    <location>
        <position position="259"/>
    </location>
    <ligand>
        <name>Ca(2+)</name>
        <dbReference type="ChEBI" id="CHEBI:29108"/>
        <label>2</label>
    </ligand>
</feature>
<proteinExistence type="inferred from homology"/>
<dbReference type="PANTHER" id="PTHR31388">
    <property type="entry name" value="PEROXIDASE 72-RELATED"/>
    <property type="match status" value="1"/>
</dbReference>
<keyword evidence="5 16" id="KW-0575">Peroxidase</keyword>
<feature type="binding site" evidence="13">
    <location>
        <position position="79"/>
    </location>
    <ligand>
        <name>Ca(2+)</name>
        <dbReference type="ChEBI" id="CHEBI:29108"/>
        <label>1</label>
    </ligand>
</feature>
<dbReference type="GO" id="GO:0005576">
    <property type="term" value="C:extracellular region"/>
    <property type="evidence" value="ECO:0007669"/>
    <property type="project" value="UniProtKB-SubCell"/>
</dbReference>
<evidence type="ECO:0000256" key="3">
    <source>
        <dbReference type="ARBA" id="ARBA00006873"/>
    </source>
</evidence>
<dbReference type="PANTHER" id="PTHR31388:SF180">
    <property type="entry name" value="PEROXIDASE"/>
    <property type="match status" value="1"/>
</dbReference>
<dbReference type="SUPFAM" id="SSF48113">
    <property type="entry name" value="Heme-dependent peroxidases"/>
    <property type="match status" value="1"/>
</dbReference>
<feature type="signal peptide" evidence="16">
    <location>
        <begin position="1"/>
        <end position="27"/>
    </location>
</feature>
<dbReference type="InterPro" id="IPR000823">
    <property type="entry name" value="Peroxidase_pln"/>
</dbReference>
<feature type="site" description="Transition state stabilizer" evidence="14">
    <location>
        <position position="65"/>
    </location>
</feature>
<keyword evidence="10 15" id="KW-1015">Disulfide bond</keyword>
<feature type="domain" description="Plant heme peroxidase family profile" evidence="17">
    <location>
        <begin position="28"/>
        <end position="338"/>
    </location>
</feature>
<dbReference type="CDD" id="cd00693">
    <property type="entry name" value="secretory_peroxidase"/>
    <property type="match status" value="1"/>
</dbReference>
<keyword evidence="7 13" id="KW-0479">Metal-binding</keyword>
<organism evidence="18 19">
    <name type="scientific">Abrus precatorius</name>
    <name type="common">Indian licorice</name>
    <name type="synonym">Glycine abrus</name>
    <dbReference type="NCBI Taxonomy" id="3816"/>
    <lineage>
        <taxon>Eukaryota</taxon>
        <taxon>Viridiplantae</taxon>
        <taxon>Streptophyta</taxon>
        <taxon>Embryophyta</taxon>
        <taxon>Tracheophyta</taxon>
        <taxon>Spermatophyta</taxon>
        <taxon>Magnoliopsida</taxon>
        <taxon>eudicotyledons</taxon>
        <taxon>Gunneridae</taxon>
        <taxon>Pentapetalae</taxon>
        <taxon>rosids</taxon>
        <taxon>fabids</taxon>
        <taxon>Fabales</taxon>
        <taxon>Fabaceae</taxon>
        <taxon>Papilionoideae</taxon>
        <taxon>50 kb inversion clade</taxon>
        <taxon>NPAAA clade</taxon>
        <taxon>indigoferoid/millettioid clade</taxon>
        <taxon>Abreae</taxon>
        <taxon>Abrus</taxon>
    </lineage>
</organism>
<dbReference type="GO" id="GO:0140825">
    <property type="term" value="F:lactoperoxidase activity"/>
    <property type="evidence" value="ECO:0007669"/>
    <property type="project" value="UniProtKB-EC"/>
</dbReference>
<keyword evidence="16" id="KW-0964">Secreted</keyword>
<evidence type="ECO:0000256" key="2">
    <source>
        <dbReference type="ARBA" id="ARBA00002322"/>
    </source>
</evidence>
<evidence type="ECO:0000256" key="11">
    <source>
        <dbReference type="PIRSR" id="PIRSR600823-1"/>
    </source>
</evidence>
<reference evidence="18" key="1">
    <citation type="journal article" date="2019" name="Toxins">
        <title>Detection of Abrin-Like and Prepropulchellin-Like Toxin Genes and Transcripts Using Whole Genome Sequencing and Full-Length Transcript Sequencing of Abrus precatorius.</title>
        <authorList>
            <person name="Hovde B.T."/>
            <person name="Daligault H.E."/>
            <person name="Hanschen E.R."/>
            <person name="Kunde Y.A."/>
            <person name="Johnson M.B."/>
            <person name="Starkenburg S.R."/>
            <person name="Johnson S.L."/>
        </authorList>
    </citation>
    <scope>NUCLEOTIDE SEQUENCE [LARGE SCALE GENOMIC DNA]</scope>
</reference>
<comment type="cofactor">
    <cofactor evidence="13 16">
        <name>heme b</name>
        <dbReference type="ChEBI" id="CHEBI:60344"/>
    </cofactor>
    <text evidence="13 16">Binds 1 heme b (iron(II)-protoporphyrin IX) group per subunit.</text>
</comment>
<feature type="binding site" evidence="13">
    <location>
        <position position="91"/>
    </location>
    <ligand>
        <name>Ca(2+)</name>
        <dbReference type="ChEBI" id="CHEBI:29108"/>
        <label>1</label>
    </ligand>
</feature>
<keyword evidence="18" id="KW-1185">Reference proteome</keyword>
<dbReference type="PROSITE" id="PS00436">
    <property type="entry name" value="PEROXIDASE_2"/>
    <property type="match status" value="1"/>
</dbReference>
<comment type="subcellular location">
    <subcellularLocation>
        <location evidence="16">Secreted</location>
    </subcellularLocation>
</comment>
<feature type="binding site" evidence="13">
    <location>
        <position position="256"/>
    </location>
    <ligand>
        <name>Ca(2+)</name>
        <dbReference type="ChEBI" id="CHEBI:29108"/>
        <label>2</label>
    </ligand>
</feature>
<evidence type="ECO:0000256" key="9">
    <source>
        <dbReference type="ARBA" id="ARBA00023004"/>
    </source>
</evidence>
<keyword evidence="13 16" id="KW-0106">Calcium</keyword>
<keyword evidence="6 16" id="KW-0349">Heme</keyword>
<dbReference type="GO" id="GO:0046872">
    <property type="term" value="F:metal ion binding"/>
    <property type="evidence" value="ECO:0007669"/>
    <property type="project" value="UniProtKB-UniRule"/>
</dbReference>
<dbReference type="FunFam" id="1.10.420.10:FF:000001">
    <property type="entry name" value="Peroxidase"/>
    <property type="match status" value="1"/>
</dbReference>
<comment type="cofactor">
    <cofactor evidence="13 16">
        <name>Ca(2+)</name>
        <dbReference type="ChEBI" id="CHEBI:29108"/>
    </cofactor>
    <text evidence="13 16">Binds 2 calcium ions per subunit.</text>
</comment>
<evidence type="ECO:0000256" key="7">
    <source>
        <dbReference type="ARBA" id="ARBA00022723"/>
    </source>
</evidence>
<dbReference type="PRINTS" id="PR00461">
    <property type="entry name" value="PLPEROXIDASE"/>
</dbReference>
<keyword evidence="9 13" id="KW-0408">Iron</keyword>
<feature type="disulfide bond" evidence="15">
    <location>
        <begin position="38"/>
        <end position="118"/>
    </location>
</feature>
<feature type="binding site" evidence="12">
    <location>
        <position position="174"/>
    </location>
    <ligand>
        <name>substrate</name>
    </ligand>
</feature>
<comment type="catalytic activity">
    <reaction evidence="1 16">
        <text>2 a phenolic donor + H2O2 = 2 a phenolic radical donor + 2 H2O</text>
        <dbReference type="Rhea" id="RHEA:56136"/>
        <dbReference type="ChEBI" id="CHEBI:15377"/>
        <dbReference type="ChEBI" id="CHEBI:16240"/>
        <dbReference type="ChEBI" id="CHEBI:139520"/>
        <dbReference type="ChEBI" id="CHEBI:139521"/>
        <dbReference type="EC" id="1.11.1.7"/>
    </reaction>
</comment>
<dbReference type="Proteomes" id="UP000694853">
    <property type="component" value="Unplaced"/>
</dbReference>
<dbReference type="InterPro" id="IPR019794">
    <property type="entry name" value="Peroxidases_AS"/>
</dbReference>
<feature type="chain" id="PRO_5034889900" description="Peroxidase" evidence="16">
    <location>
        <begin position="28"/>
        <end position="338"/>
    </location>
</feature>
<protein>
    <recommendedName>
        <fullName evidence="4 16">Peroxidase</fullName>
        <ecNumber evidence="4 16">1.11.1.7</ecNumber>
    </recommendedName>
</protein>
<feature type="binding site" evidence="13">
    <location>
        <position position="70"/>
    </location>
    <ligand>
        <name>Ca(2+)</name>
        <dbReference type="ChEBI" id="CHEBI:29108"/>
        <label>1</label>
    </ligand>
</feature>
<evidence type="ECO:0000256" key="1">
    <source>
        <dbReference type="ARBA" id="ARBA00000189"/>
    </source>
</evidence>
<gene>
    <name evidence="19" type="primary">LOC113859263</name>
</gene>
<evidence type="ECO:0000256" key="10">
    <source>
        <dbReference type="ARBA" id="ARBA00023157"/>
    </source>
</evidence>
<dbReference type="Pfam" id="PF00141">
    <property type="entry name" value="peroxidase"/>
    <property type="match status" value="1"/>
</dbReference>
<evidence type="ECO:0000256" key="14">
    <source>
        <dbReference type="PIRSR" id="PIRSR600823-4"/>
    </source>
</evidence>
<feature type="binding site" description="axial binding residue" evidence="13">
    <location>
        <position position="204"/>
    </location>
    <ligand>
        <name>heme b</name>
        <dbReference type="ChEBI" id="CHEBI:60344"/>
    </ligand>
    <ligandPart>
        <name>Fe</name>
        <dbReference type="ChEBI" id="CHEBI:18248"/>
    </ligandPart>
</feature>
<feature type="binding site" evidence="13">
    <location>
        <position position="75"/>
    </location>
    <ligand>
        <name>Ca(2+)</name>
        <dbReference type="ChEBI" id="CHEBI:29108"/>
        <label>1</label>
    </ligand>
</feature>
<keyword evidence="16" id="KW-0732">Signal</keyword>
<evidence type="ECO:0000313" key="18">
    <source>
        <dbReference type="Proteomes" id="UP000694853"/>
    </source>
</evidence>
<evidence type="ECO:0000256" key="8">
    <source>
        <dbReference type="ARBA" id="ARBA00023002"/>
    </source>
</evidence>
<feature type="disulfide bond" evidence="15">
    <location>
        <begin position="211"/>
        <end position="243"/>
    </location>
</feature>
<evidence type="ECO:0000256" key="4">
    <source>
        <dbReference type="ARBA" id="ARBA00012313"/>
    </source>
</evidence>
<feature type="disulfide bond" evidence="15">
    <location>
        <begin position="71"/>
        <end position="76"/>
    </location>
</feature>
<dbReference type="InterPro" id="IPR010255">
    <property type="entry name" value="Haem_peroxidase_sf"/>
</dbReference>
<evidence type="ECO:0000256" key="15">
    <source>
        <dbReference type="PIRSR" id="PIRSR600823-5"/>
    </source>
</evidence>
<dbReference type="PROSITE" id="PS50873">
    <property type="entry name" value="PEROXIDASE_4"/>
    <property type="match status" value="1"/>
</dbReference>
<evidence type="ECO:0000256" key="6">
    <source>
        <dbReference type="ARBA" id="ARBA00022617"/>
    </source>
</evidence>
<comment type="similarity">
    <text evidence="16">Belongs to the peroxidase family. Classical plant (class III) peroxidase subfamily.</text>
</comment>
<feature type="binding site" evidence="13">
    <location>
        <position position="77"/>
    </location>
    <ligand>
        <name>Ca(2+)</name>
        <dbReference type="ChEBI" id="CHEBI:29108"/>
        <label>1</label>
    </ligand>
</feature>
<evidence type="ECO:0000256" key="16">
    <source>
        <dbReference type="RuleBase" id="RU362060"/>
    </source>
</evidence>
<evidence type="ECO:0000256" key="13">
    <source>
        <dbReference type="PIRSR" id="PIRSR600823-3"/>
    </source>
</evidence>